<gene>
    <name evidence="6" type="ORF">EGI89_05580</name>
</gene>
<proteinExistence type="inferred from homology"/>
<reference evidence="6 7" key="1">
    <citation type="submission" date="2018-10" db="EMBL/GenBank/DDBJ databases">
        <title>Transmission dynamics of multidrug resistant bacteria on intensive care unit surfaces.</title>
        <authorList>
            <person name="D'Souza A.W."/>
            <person name="Potter R.F."/>
            <person name="Wallace M."/>
            <person name="Shupe A."/>
            <person name="Patel S."/>
            <person name="Sun S."/>
            <person name="Gul D."/>
            <person name="Kwon J.H."/>
            <person name="Andleeb S."/>
            <person name="Burnham C.-A.D."/>
            <person name="Dantas G."/>
        </authorList>
    </citation>
    <scope>NUCLEOTIDE SEQUENCE [LARGE SCALE GENOMIC DNA]</scope>
    <source>
        <strain evidence="6 7">WF_348</strain>
    </source>
</reference>
<dbReference type="GO" id="GO:0009313">
    <property type="term" value="P:oligosaccharide catabolic process"/>
    <property type="evidence" value="ECO:0007669"/>
    <property type="project" value="TreeGrafter"/>
</dbReference>
<dbReference type="InterPro" id="IPR036278">
    <property type="entry name" value="Sialidase_sf"/>
</dbReference>
<protein>
    <recommendedName>
        <fullName evidence="3">exo-alpha-sialidase</fullName>
        <ecNumber evidence="3">3.2.1.18</ecNumber>
    </recommendedName>
</protein>
<name>A0A3R8UDT3_9FLAO</name>
<dbReference type="InterPro" id="IPR011040">
    <property type="entry name" value="Sialidase"/>
</dbReference>
<evidence type="ECO:0000256" key="3">
    <source>
        <dbReference type="ARBA" id="ARBA00012733"/>
    </source>
</evidence>
<keyword evidence="4" id="KW-0732">Signal</keyword>
<dbReference type="GO" id="GO:0016020">
    <property type="term" value="C:membrane"/>
    <property type="evidence" value="ECO:0007669"/>
    <property type="project" value="TreeGrafter"/>
</dbReference>
<evidence type="ECO:0000256" key="2">
    <source>
        <dbReference type="ARBA" id="ARBA00009348"/>
    </source>
</evidence>
<dbReference type="InterPro" id="IPR026856">
    <property type="entry name" value="Sialidase_fam"/>
</dbReference>
<dbReference type="EC" id="3.2.1.18" evidence="3"/>
<feature type="chain" id="PRO_5018660598" description="exo-alpha-sialidase" evidence="4">
    <location>
        <begin position="21"/>
        <end position="344"/>
    </location>
</feature>
<comment type="caution">
    <text evidence="6">The sequence shown here is derived from an EMBL/GenBank/DDBJ whole genome shotgun (WGS) entry which is preliminary data.</text>
</comment>
<organism evidence="6 7">
    <name type="scientific">Empedobacter falsenii</name>
    <dbReference type="NCBI Taxonomy" id="343874"/>
    <lineage>
        <taxon>Bacteria</taxon>
        <taxon>Pseudomonadati</taxon>
        <taxon>Bacteroidota</taxon>
        <taxon>Flavobacteriia</taxon>
        <taxon>Flavobacteriales</taxon>
        <taxon>Weeksellaceae</taxon>
        <taxon>Empedobacter</taxon>
    </lineage>
</organism>
<dbReference type="GO" id="GO:0004308">
    <property type="term" value="F:exo-alpha-sialidase activity"/>
    <property type="evidence" value="ECO:0007669"/>
    <property type="project" value="UniProtKB-EC"/>
</dbReference>
<dbReference type="PANTHER" id="PTHR10628">
    <property type="entry name" value="SIALIDASE"/>
    <property type="match status" value="1"/>
</dbReference>
<evidence type="ECO:0000259" key="5">
    <source>
        <dbReference type="Pfam" id="PF13088"/>
    </source>
</evidence>
<dbReference type="Pfam" id="PF13088">
    <property type="entry name" value="BNR_2"/>
    <property type="match status" value="1"/>
</dbReference>
<evidence type="ECO:0000256" key="1">
    <source>
        <dbReference type="ARBA" id="ARBA00000427"/>
    </source>
</evidence>
<sequence>MTKKKILLTIFSFAYTLGFAQTNKQVLFTSKNQSDVKCYRIPSIITSAKGTLIAAIDERVPNCGDLLYNPDINIVIRTSDDKGKTWSTIKRVVDFPDQESASDVSMVLDEKTKEIYLFYNYMNHKIAKNEFRLHFVKSADNGETWSKPVDITDQITPTEWKKDFKFITSGRGAYTKEGWILNTLVRLKDGVYVFGSKDHGKTWERISSVAEKADETNIVQLPNKDWMLNARIQNAGFRKIFISKDQGKTWVSKMEEQLIDPTCNASTLVLGKDIVFSNLHDSKDRQNLGLKVSKDQAKTWNFFKTIEPNSSAYSVLTNISKNKVGIFYEADDYQDMVFEVVDLK</sequence>
<dbReference type="AlphaFoldDB" id="A0A3R8UDT3"/>
<dbReference type="EMBL" id="RHPO01000007">
    <property type="protein sequence ID" value="RRT92722.1"/>
    <property type="molecule type" value="Genomic_DNA"/>
</dbReference>
<comment type="catalytic activity">
    <reaction evidence="1">
        <text>Hydrolysis of alpha-(2-&gt;3)-, alpha-(2-&gt;6)-, alpha-(2-&gt;8)- glycosidic linkages of terminal sialic acid residues in oligosaccharides, glycoproteins, glycolipids, colominic acid and synthetic substrates.</text>
        <dbReference type="EC" id="3.2.1.18"/>
    </reaction>
</comment>
<comment type="similarity">
    <text evidence="2">Belongs to the glycosyl hydrolase 33 family.</text>
</comment>
<feature type="domain" description="Sialidase" evidence="5">
    <location>
        <begin position="69"/>
        <end position="321"/>
    </location>
</feature>
<evidence type="ECO:0000313" key="7">
    <source>
        <dbReference type="Proteomes" id="UP000267844"/>
    </source>
</evidence>
<dbReference type="Proteomes" id="UP000267844">
    <property type="component" value="Unassembled WGS sequence"/>
</dbReference>
<feature type="signal peptide" evidence="4">
    <location>
        <begin position="1"/>
        <end position="20"/>
    </location>
</feature>
<dbReference type="GO" id="GO:0006689">
    <property type="term" value="P:ganglioside catabolic process"/>
    <property type="evidence" value="ECO:0007669"/>
    <property type="project" value="TreeGrafter"/>
</dbReference>
<evidence type="ECO:0000256" key="4">
    <source>
        <dbReference type="SAM" id="SignalP"/>
    </source>
</evidence>
<dbReference type="GO" id="GO:0005737">
    <property type="term" value="C:cytoplasm"/>
    <property type="evidence" value="ECO:0007669"/>
    <property type="project" value="TreeGrafter"/>
</dbReference>
<dbReference type="SUPFAM" id="SSF50939">
    <property type="entry name" value="Sialidases"/>
    <property type="match status" value="1"/>
</dbReference>
<dbReference type="CDD" id="cd15482">
    <property type="entry name" value="Sialidase_non-viral"/>
    <property type="match status" value="1"/>
</dbReference>
<evidence type="ECO:0000313" key="6">
    <source>
        <dbReference type="EMBL" id="RRT92722.1"/>
    </source>
</evidence>
<accession>A0A3R8UDT3</accession>
<dbReference type="Gene3D" id="2.120.10.10">
    <property type="match status" value="1"/>
</dbReference>
<dbReference type="PANTHER" id="PTHR10628:SF30">
    <property type="entry name" value="EXO-ALPHA-SIALIDASE"/>
    <property type="match status" value="1"/>
</dbReference>
<dbReference type="RefSeq" id="WP_125349456.1">
    <property type="nucleotide sequence ID" value="NZ_RHPN01000007.1"/>
</dbReference>